<evidence type="ECO:0000256" key="1">
    <source>
        <dbReference type="SAM" id="MobiDB-lite"/>
    </source>
</evidence>
<protein>
    <submittedName>
        <fullName evidence="2">Uncharacterized protein</fullName>
    </submittedName>
</protein>
<accession>A0A512C4Q0</accession>
<name>A0A512C4Q0_9HYPH</name>
<comment type="caution">
    <text evidence="2">The sequence shown here is derived from an EMBL/GenBank/DDBJ whole genome shotgun (WGS) entry which is preliminary data.</text>
</comment>
<feature type="region of interest" description="Disordered" evidence="1">
    <location>
        <begin position="1"/>
        <end position="45"/>
    </location>
</feature>
<dbReference type="RefSeq" id="WP_170285212.1">
    <property type="nucleotide sequence ID" value="NZ_BJYU01000362.1"/>
</dbReference>
<evidence type="ECO:0000313" key="2">
    <source>
        <dbReference type="EMBL" id="GEO19213.1"/>
    </source>
</evidence>
<reference evidence="2 3" key="1">
    <citation type="submission" date="2019-07" db="EMBL/GenBank/DDBJ databases">
        <title>Whole genome shotgun sequence of Microvirga aerophila NBRC 106136.</title>
        <authorList>
            <person name="Hosoyama A."/>
            <person name="Uohara A."/>
            <person name="Ohji S."/>
            <person name="Ichikawa N."/>
        </authorList>
    </citation>
    <scope>NUCLEOTIDE SEQUENCE [LARGE SCALE GENOMIC DNA]</scope>
    <source>
        <strain evidence="2 3">NBRC 106136</strain>
    </source>
</reference>
<evidence type="ECO:0000313" key="3">
    <source>
        <dbReference type="Proteomes" id="UP000321085"/>
    </source>
</evidence>
<dbReference type="Proteomes" id="UP000321085">
    <property type="component" value="Unassembled WGS sequence"/>
</dbReference>
<feature type="compositionally biased region" description="Basic residues" evidence="1">
    <location>
        <begin position="10"/>
        <end position="19"/>
    </location>
</feature>
<gene>
    <name evidence="2" type="ORF">MAE02_69090</name>
</gene>
<dbReference type="EMBL" id="BJYU01000362">
    <property type="protein sequence ID" value="GEO19213.1"/>
    <property type="molecule type" value="Genomic_DNA"/>
</dbReference>
<proteinExistence type="predicted"/>
<sequence>MAHREQHSHREAKKPKKEKPKGGTAVQPMRWAVSEELQARDASKR</sequence>
<dbReference type="AlphaFoldDB" id="A0A512C4Q0"/>
<keyword evidence="3" id="KW-1185">Reference proteome</keyword>
<organism evidence="2 3">
    <name type="scientific">Microvirga aerophila</name>
    <dbReference type="NCBI Taxonomy" id="670291"/>
    <lineage>
        <taxon>Bacteria</taxon>
        <taxon>Pseudomonadati</taxon>
        <taxon>Pseudomonadota</taxon>
        <taxon>Alphaproteobacteria</taxon>
        <taxon>Hyphomicrobiales</taxon>
        <taxon>Methylobacteriaceae</taxon>
        <taxon>Microvirga</taxon>
    </lineage>
</organism>